<proteinExistence type="predicted"/>
<comment type="caution">
    <text evidence="1">The sequence shown here is derived from an EMBL/GenBank/DDBJ whole genome shotgun (WGS) entry which is preliminary data.</text>
</comment>
<dbReference type="Proteomes" id="UP000229362">
    <property type="component" value="Unassembled WGS sequence"/>
</dbReference>
<organism evidence="1 2">
    <name type="scientific">Candidatus Magasanikbacteria bacterium CG10_big_fil_rev_8_21_14_0_10_43_6</name>
    <dbReference type="NCBI Taxonomy" id="1974650"/>
    <lineage>
        <taxon>Bacteria</taxon>
        <taxon>Candidatus Magasanikiibacteriota</taxon>
    </lineage>
</organism>
<sequence length="85" mass="9521">MVSSTSNNVTRANIALSALRDTYAVIVQNKKEKYGLIKVVHACSNNDEEVCLFPIQVQAALVPQSTIPQYTLPVQMFFLLEKYSE</sequence>
<protein>
    <submittedName>
        <fullName evidence="1">Uncharacterized protein</fullName>
    </submittedName>
</protein>
<reference evidence="2" key="1">
    <citation type="submission" date="2017-09" db="EMBL/GenBank/DDBJ databases">
        <title>Depth-based differentiation of microbial function through sediment-hosted aquifers and enrichment of novel symbionts in the deep terrestrial subsurface.</title>
        <authorList>
            <person name="Probst A.J."/>
            <person name="Ladd B."/>
            <person name="Jarett J.K."/>
            <person name="Geller-Mcgrath D.E."/>
            <person name="Sieber C.M.K."/>
            <person name="Emerson J.B."/>
            <person name="Anantharaman K."/>
            <person name="Thomas B.C."/>
            <person name="Malmstrom R."/>
            <person name="Stieglmeier M."/>
            <person name="Klingl A."/>
            <person name="Woyke T."/>
            <person name="Ryan C.M."/>
            <person name="Banfield J.F."/>
        </authorList>
    </citation>
    <scope>NUCLEOTIDE SEQUENCE [LARGE SCALE GENOMIC DNA]</scope>
</reference>
<accession>A0A2M6W0Y7</accession>
<dbReference type="EMBL" id="PFBZ01000133">
    <property type="protein sequence ID" value="PIT86466.1"/>
    <property type="molecule type" value="Genomic_DNA"/>
</dbReference>
<gene>
    <name evidence="1" type="ORF">COU33_03010</name>
</gene>
<evidence type="ECO:0000313" key="2">
    <source>
        <dbReference type="Proteomes" id="UP000229362"/>
    </source>
</evidence>
<evidence type="ECO:0000313" key="1">
    <source>
        <dbReference type="EMBL" id="PIT86466.1"/>
    </source>
</evidence>
<dbReference type="AlphaFoldDB" id="A0A2M6W0Y7"/>
<name>A0A2M6W0Y7_9BACT</name>